<evidence type="ECO:0000256" key="5">
    <source>
        <dbReference type="SAM" id="Phobius"/>
    </source>
</evidence>
<feature type="disulfide bond" evidence="2">
    <location>
        <begin position="95"/>
        <end position="104"/>
    </location>
</feature>
<feature type="repeat" description="TNFR-Cys" evidence="3">
    <location>
        <begin position="178"/>
        <end position="225"/>
    </location>
</feature>
<feature type="region of interest" description="Disordered" evidence="4">
    <location>
        <begin position="679"/>
        <end position="805"/>
    </location>
</feature>
<evidence type="ECO:0000313" key="9">
    <source>
        <dbReference type="Proteomes" id="UP000030653"/>
    </source>
</evidence>
<dbReference type="InterPro" id="IPR001368">
    <property type="entry name" value="TNFR/NGFR_Cys_rich_reg"/>
</dbReference>
<comment type="caution">
    <text evidence="2">Lacks conserved residue(s) required for the propagation of feature annotation.</text>
</comment>
<dbReference type="PROSITE" id="PS00022">
    <property type="entry name" value="EGF_1"/>
    <property type="match status" value="1"/>
</dbReference>
<dbReference type="Gene3D" id="2.10.25.10">
    <property type="entry name" value="Laminin"/>
    <property type="match status" value="1"/>
</dbReference>
<reference evidence="8 9" key="1">
    <citation type="journal article" date="2012" name="Science">
        <title>The Paleozoic origin of enzymatic lignin decomposition reconstructed from 31 fungal genomes.</title>
        <authorList>
            <person name="Floudas D."/>
            <person name="Binder M."/>
            <person name="Riley R."/>
            <person name="Barry K."/>
            <person name="Blanchette R.A."/>
            <person name="Henrissat B."/>
            <person name="Martinez A.T."/>
            <person name="Otillar R."/>
            <person name="Spatafora J.W."/>
            <person name="Yadav J.S."/>
            <person name="Aerts A."/>
            <person name="Benoit I."/>
            <person name="Boyd A."/>
            <person name="Carlson A."/>
            <person name="Copeland A."/>
            <person name="Coutinho P.M."/>
            <person name="de Vries R.P."/>
            <person name="Ferreira P."/>
            <person name="Findley K."/>
            <person name="Foster B."/>
            <person name="Gaskell J."/>
            <person name="Glotzer D."/>
            <person name="Gorecki P."/>
            <person name="Heitman J."/>
            <person name="Hesse C."/>
            <person name="Hori C."/>
            <person name="Igarashi K."/>
            <person name="Jurgens J.A."/>
            <person name="Kallen N."/>
            <person name="Kersten P."/>
            <person name="Kohler A."/>
            <person name="Kuees U."/>
            <person name="Kumar T.K.A."/>
            <person name="Kuo A."/>
            <person name="LaButti K."/>
            <person name="Larrondo L.F."/>
            <person name="Lindquist E."/>
            <person name="Ling A."/>
            <person name="Lombard V."/>
            <person name="Lucas S."/>
            <person name="Lundell T."/>
            <person name="Martin R."/>
            <person name="McLaughlin D.J."/>
            <person name="Morgenstern I."/>
            <person name="Morin E."/>
            <person name="Murat C."/>
            <person name="Nagy L.G."/>
            <person name="Nolan M."/>
            <person name="Ohm R.A."/>
            <person name="Patyshakuliyeva A."/>
            <person name="Rokas A."/>
            <person name="Ruiz-Duenas F.J."/>
            <person name="Sabat G."/>
            <person name="Salamov A."/>
            <person name="Samejima M."/>
            <person name="Schmutz J."/>
            <person name="Slot J.C."/>
            <person name="St John F."/>
            <person name="Stenlid J."/>
            <person name="Sun H."/>
            <person name="Sun S."/>
            <person name="Syed K."/>
            <person name="Tsang A."/>
            <person name="Wiebenga A."/>
            <person name="Young D."/>
            <person name="Pisabarro A."/>
            <person name="Eastwood D.C."/>
            <person name="Martin F."/>
            <person name="Cullen D."/>
            <person name="Grigoriev I.V."/>
            <person name="Hibbett D.S."/>
        </authorList>
    </citation>
    <scope>NUCLEOTIDE SEQUENCE [LARGE SCALE GENOMIC DNA]</scope>
    <source>
        <strain evidence="8 9">DJM-731 SS1</strain>
    </source>
</reference>
<dbReference type="EMBL" id="JH795856">
    <property type="protein sequence ID" value="EJU05817.1"/>
    <property type="molecule type" value="Genomic_DNA"/>
</dbReference>
<dbReference type="STRING" id="1858805.M5GEY6"/>
<evidence type="ECO:0000259" key="6">
    <source>
        <dbReference type="PROSITE" id="PS50026"/>
    </source>
</evidence>
<dbReference type="PROSITE" id="PS50050">
    <property type="entry name" value="TNFR_NGFR_2"/>
    <property type="match status" value="1"/>
</dbReference>
<evidence type="ECO:0000256" key="2">
    <source>
        <dbReference type="PROSITE-ProRule" id="PRU00076"/>
    </source>
</evidence>
<dbReference type="PANTHER" id="PTHR15332">
    <property type="entry name" value="PROPROTEIN CONVERTASE SUBTILISIN_KEXIN TYPE 5-LIKE"/>
    <property type="match status" value="1"/>
</dbReference>
<dbReference type="InterPro" id="IPR002049">
    <property type="entry name" value="LE_dom"/>
</dbReference>
<dbReference type="PROSITE" id="PS50026">
    <property type="entry name" value="EGF_3"/>
    <property type="match status" value="1"/>
</dbReference>
<evidence type="ECO:0000259" key="7">
    <source>
        <dbReference type="PROSITE" id="PS50050"/>
    </source>
</evidence>
<evidence type="ECO:0000313" key="8">
    <source>
        <dbReference type="EMBL" id="EJU05817.1"/>
    </source>
</evidence>
<feature type="compositionally biased region" description="Low complexity" evidence="4">
    <location>
        <begin position="710"/>
        <end position="719"/>
    </location>
</feature>
<dbReference type="PANTHER" id="PTHR15332:SF175">
    <property type="entry name" value="PROPROTEIN CONVERTASE SUBTILISIN_KEXIN TYPE 5-LIKE"/>
    <property type="match status" value="1"/>
</dbReference>
<keyword evidence="5" id="KW-0472">Membrane</keyword>
<dbReference type="PROSITE" id="PS01248">
    <property type="entry name" value="EGF_LAM_1"/>
    <property type="match status" value="1"/>
</dbReference>
<feature type="domain" description="TNFR-Cys" evidence="7">
    <location>
        <begin position="178"/>
        <end position="225"/>
    </location>
</feature>
<keyword evidence="5" id="KW-0812">Transmembrane</keyword>
<keyword evidence="9" id="KW-1185">Reference proteome</keyword>
<accession>M5GEY6</accession>
<proteinExistence type="predicted"/>
<dbReference type="SMART" id="SM00261">
    <property type="entry name" value="FU"/>
    <property type="match status" value="6"/>
</dbReference>
<dbReference type="AlphaFoldDB" id="M5GEY6"/>
<evidence type="ECO:0000256" key="3">
    <source>
        <dbReference type="PROSITE-ProRule" id="PRU00206"/>
    </source>
</evidence>
<evidence type="ECO:0000256" key="1">
    <source>
        <dbReference type="ARBA" id="ARBA00022536"/>
    </source>
</evidence>
<feature type="compositionally biased region" description="Polar residues" evidence="4">
    <location>
        <begin position="785"/>
        <end position="799"/>
    </location>
</feature>
<dbReference type="InterPro" id="IPR006212">
    <property type="entry name" value="Furin_repeat"/>
</dbReference>
<feature type="compositionally biased region" description="Polar residues" evidence="4">
    <location>
        <begin position="640"/>
        <end position="650"/>
    </location>
</feature>
<dbReference type="InterPro" id="IPR009030">
    <property type="entry name" value="Growth_fac_rcpt_cys_sf"/>
</dbReference>
<feature type="transmembrane region" description="Helical" evidence="5">
    <location>
        <begin position="554"/>
        <end position="577"/>
    </location>
</feature>
<keyword evidence="1 2" id="KW-0245">EGF-like domain</keyword>
<dbReference type="Pfam" id="PF23106">
    <property type="entry name" value="EGF_Teneurin"/>
    <property type="match status" value="1"/>
</dbReference>
<protein>
    <submittedName>
        <fullName evidence="8">Growth factor receptor domain-containing protein</fullName>
    </submittedName>
</protein>
<keyword evidence="2" id="KW-1015">Disulfide bond</keyword>
<dbReference type="Proteomes" id="UP000030653">
    <property type="component" value="Unassembled WGS sequence"/>
</dbReference>
<keyword evidence="5" id="KW-1133">Transmembrane helix</keyword>
<feature type="disulfide bond" evidence="3">
    <location>
        <begin position="179"/>
        <end position="194"/>
    </location>
</feature>
<dbReference type="CDD" id="cd00064">
    <property type="entry name" value="FU"/>
    <property type="match status" value="3"/>
</dbReference>
<dbReference type="RefSeq" id="XP_040632711.1">
    <property type="nucleotide sequence ID" value="XM_040775699.1"/>
</dbReference>
<dbReference type="Gene3D" id="2.10.220.10">
    <property type="entry name" value="Hormone Receptor, Insulin-like Growth Factor Receptor 1, Chain A, domain 2"/>
    <property type="match status" value="4"/>
</dbReference>
<feature type="compositionally biased region" description="Basic and acidic residues" evidence="4">
    <location>
        <begin position="653"/>
        <end position="662"/>
    </location>
</feature>
<dbReference type="OrthoDB" id="18487at2759"/>
<sequence length="805" mass="83721">MNPIAPAPNTSFERPNVTQINLGSIVMGSGAWVAFESQVGNLNQRTIIWETVPDMGELPSGAIGQGLTLLDLEYGTCSPACAGAGVCTSTGVCACPVGFTGASCETCQSSFFGPNCDACPAGCSACDDGTTGSGKCLSAPAVNPSASCNCLNGVCTSTGTCQCNAGWATGANGTACSTCATGFFLDAAGQCEICKLSCAACASGTGICTSCQPGFSVSPTDNTVCVPNTQLAAATTCPDGQYWSGSGCAFCSPVCQTCNGPLSINCIACGVGRFSLNGTCVNVGSDGTCTPPDASSPATLVANNGKNECDACPPKCTKCGIPGFNVASPFSSVQCTNCLPGFVLSQGQCVSQCPTGTFVSPTDNLTCAACDSTCSTCAGSATYCLTCSQSSQFALNGTCSSSCPPGTFASSGACLPCHSDCATCSGSSFSQCLSCAASRPVMSGAGRCLPTCGQTQYYDSATSSCQPCDPSCSSCYAPGSSSCLACADKTKVLSAGSCGSVSCSSNSTVVAALGLCLSELVTVAPSNTTTPDTPQIGTTPDGSQTVTTVNTQSLAWWQILLMALGGAFVLLLLTMIWRRYARRRRAQETRDFAHDMDRKRWHHRLQDMLFLRREKVPMQDVRPLYRERIDDWELRSLTSGGRSGANVSPRRSNRSETQRDSWDSISTFQIRGATPHADRFEYRDLEGSVRSKRSRGEPREPIRDRELQRASAATSSYYAPTRRTASPPVVPPLPERERSTTPFSIPRKAPRYPSGFGPDAPPARNVDLFAPLEEDGAHGPPGSYLTPNLTGSSGNSNNPFRAKAF</sequence>
<feature type="disulfide bond" evidence="3">
    <location>
        <begin position="198"/>
        <end position="211"/>
    </location>
</feature>
<dbReference type="SUPFAM" id="SSF57184">
    <property type="entry name" value="Growth factor receptor domain"/>
    <property type="match status" value="3"/>
</dbReference>
<feature type="disulfide bond" evidence="2">
    <location>
        <begin position="77"/>
        <end position="87"/>
    </location>
</feature>
<dbReference type="GeneID" id="63690761"/>
<keyword evidence="8" id="KW-0675">Receptor</keyword>
<dbReference type="HOGENOM" id="CLU_010013_0_0_1"/>
<feature type="compositionally biased region" description="Basic and acidic residues" evidence="4">
    <location>
        <begin position="679"/>
        <end position="708"/>
    </location>
</feature>
<feature type="region of interest" description="Disordered" evidence="4">
    <location>
        <begin position="640"/>
        <end position="665"/>
    </location>
</feature>
<dbReference type="InterPro" id="IPR000742">
    <property type="entry name" value="EGF"/>
</dbReference>
<gene>
    <name evidence="8" type="ORF">DACRYDRAFT_62493</name>
</gene>
<feature type="domain" description="EGF-like" evidence="6">
    <location>
        <begin position="73"/>
        <end position="105"/>
    </location>
</feature>
<dbReference type="SMART" id="SM00181">
    <property type="entry name" value="EGF"/>
    <property type="match status" value="6"/>
</dbReference>
<evidence type="ECO:0000256" key="4">
    <source>
        <dbReference type="SAM" id="MobiDB-lite"/>
    </source>
</evidence>
<organism evidence="8 9">
    <name type="scientific">Dacryopinax primogenitus (strain DJM 731)</name>
    <name type="common">Brown rot fungus</name>
    <dbReference type="NCBI Taxonomy" id="1858805"/>
    <lineage>
        <taxon>Eukaryota</taxon>
        <taxon>Fungi</taxon>
        <taxon>Dikarya</taxon>
        <taxon>Basidiomycota</taxon>
        <taxon>Agaricomycotina</taxon>
        <taxon>Dacrymycetes</taxon>
        <taxon>Dacrymycetales</taxon>
        <taxon>Dacrymycetaceae</taxon>
        <taxon>Dacryopinax</taxon>
    </lineage>
</organism>
<name>M5GEY6_DACPD</name>